<evidence type="ECO:0000259" key="9">
    <source>
        <dbReference type="Pfam" id="PF07156"/>
    </source>
</evidence>
<dbReference type="GO" id="GO:0001735">
    <property type="term" value="F:prenylcysteine oxidase activity"/>
    <property type="evidence" value="ECO:0007669"/>
    <property type="project" value="InterPro"/>
</dbReference>
<keyword evidence="10" id="KW-1185">Reference proteome</keyword>
<keyword evidence="3" id="KW-0285">Flavoprotein</keyword>
<accession>A0A914EKU0</accession>
<comment type="cofactor">
    <cofactor evidence="1">
        <name>FAD</name>
        <dbReference type="ChEBI" id="CHEBI:57692"/>
    </cofactor>
</comment>
<dbReference type="Pfam" id="PF13450">
    <property type="entry name" value="NAD_binding_8"/>
    <property type="match status" value="1"/>
</dbReference>
<dbReference type="Gene3D" id="3.50.50.60">
    <property type="entry name" value="FAD/NAD(P)-binding domain"/>
    <property type="match status" value="1"/>
</dbReference>
<dbReference type="InterPro" id="IPR010795">
    <property type="entry name" value="Prenylcys_lyase"/>
</dbReference>
<dbReference type="GO" id="GO:0030328">
    <property type="term" value="P:prenylcysteine catabolic process"/>
    <property type="evidence" value="ECO:0007669"/>
    <property type="project" value="InterPro"/>
</dbReference>
<proteinExistence type="inferred from homology"/>
<dbReference type="InterPro" id="IPR036188">
    <property type="entry name" value="FAD/NAD-bd_sf"/>
</dbReference>
<evidence type="ECO:0000256" key="1">
    <source>
        <dbReference type="ARBA" id="ARBA00001974"/>
    </source>
</evidence>
<keyword evidence="5" id="KW-0274">FAD</keyword>
<protein>
    <submittedName>
        <fullName evidence="11">Prenylcysteine lyase domain-containing protein</fullName>
    </submittedName>
</protein>
<dbReference type="WBParaSite" id="ACRNAN_scaffold8644.g30407.t1">
    <property type="protein sequence ID" value="ACRNAN_scaffold8644.g30407.t1"/>
    <property type="gene ID" value="ACRNAN_scaffold8644.g30407"/>
</dbReference>
<evidence type="ECO:0000313" key="11">
    <source>
        <dbReference type="WBParaSite" id="ACRNAN_scaffold8644.g30407.t1"/>
    </source>
</evidence>
<dbReference type="Pfam" id="PF07156">
    <property type="entry name" value="Prenylcys_lyase"/>
    <property type="match status" value="1"/>
</dbReference>
<dbReference type="PANTHER" id="PTHR15944:SF0">
    <property type="entry name" value="PRENYLCYSTEINE LYASE DOMAIN-CONTAINING PROTEIN"/>
    <property type="match status" value="1"/>
</dbReference>
<evidence type="ECO:0000313" key="10">
    <source>
        <dbReference type="Proteomes" id="UP000887540"/>
    </source>
</evidence>
<evidence type="ECO:0000256" key="8">
    <source>
        <dbReference type="SAM" id="SignalP"/>
    </source>
</evidence>
<dbReference type="SUPFAM" id="SSF51905">
    <property type="entry name" value="FAD/NAD(P)-binding domain"/>
    <property type="match status" value="1"/>
</dbReference>
<keyword evidence="6" id="KW-0560">Oxidoreductase</keyword>
<evidence type="ECO:0000256" key="5">
    <source>
        <dbReference type="ARBA" id="ARBA00022827"/>
    </source>
</evidence>
<sequence>MRINKLVLCYSCAILSVSQSQILTKFSSCLNEEGQCEKRKIAIIGGGIGGTSCAYWLRKSAGDSIEIDLYNYGKIGGRIAVVEVNGKFYEAGASILHPDNLYMKNWAEEFGYKKRDSPDDRMGIYNGVEFVFEESSWSFVNYAKIFWRYGLDPFRLNSHIKDMLSKFSKIYQLQDSGKAFETMPELITAMSDEFSKQLNLTFRPFLKEEKGFHERFIDELAAAVINCNYGQACEEVNAFVGSVGLAGAVPNLWAVNGGNFQIPQMLAEKSNSNIISAKVNHITINPDGKYTVQATDSNNNLFNSTNHYDAVVLALPLISNDLSLTIDGVDLAPHSGTYQKLIATFVRGKPRAKTFGKEDDHLPDSILVSETRLLIKSLGKNFDVNWTKSSPEHDNVYKIFSTQSIEEAQLKELFEEIKEKHEVHWFAYPKYKFDGVSKSTSFKIADGIYHVNAIEWAASAMEMSAIGGRNVALLLLKDFDVQ</sequence>
<feature type="chain" id="PRO_5036857201" evidence="8">
    <location>
        <begin position="21"/>
        <end position="482"/>
    </location>
</feature>
<dbReference type="Proteomes" id="UP000887540">
    <property type="component" value="Unplaced"/>
</dbReference>
<dbReference type="InterPro" id="IPR017046">
    <property type="entry name" value="Prenylcysteine_Oxase1"/>
</dbReference>
<dbReference type="AlphaFoldDB" id="A0A914EKU0"/>
<evidence type="ECO:0000256" key="6">
    <source>
        <dbReference type="ARBA" id="ARBA00023002"/>
    </source>
</evidence>
<evidence type="ECO:0000256" key="7">
    <source>
        <dbReference type="ARBA" id="ARBA00023180"/>
    </source>
</evidence>
<reference evidence="11" key="1">
    <citation type="submission" date="2022-11" db="UniProtKB">
        <authorList>
            <consortium name="WormBaseParasite"/>
        </authorList>
    </citation>
    <scope>IDENTIFICATION</scope>
</reference>
<dbReference type="PANTHER" id="PTHR15944">
    <property type="entry name" value="FARNESYLCYSTEINE LYASE"/>
    <property type="match status" value="1"/>
</dbReference>
<comment type="similarity">
    <text evidence="2">Belongs to the prenylcysteine oxidase family.</text>
</comment>
<keyword evidence="4 8" id="KW-0732">Signal</keyword>
<feature type="signal peptide" evidence="8">
    <location>
        <begin position="1"/>
        <end position="20"/>
    </location>
</feature>
<organism evidence="10 11">
    <name type="scientific">Acrobeloides nanus</name>
    <dbReference type="NCBI Taxonomy" id="290746"/>
    <lineage>
        <taxon>Eukaryota</taxon>
        <taxon>Metazoa</taxon>
        <taxon>Ecdysozoa</taxon>
        <taxon>Nematoda</taxon>
        <taxon>Chromadorea</taxon>
        <taxon>Rhabditida</taxon>
        <taxon>Tylenchina</taxon>
        <taxon>Cephalobomorpha</taxon>
        <taxon>Cephaloboidea</taxon>
        <taxon>Cephalobidae</taxon>
        <taxon>Acrobeloides</taxon>
    </lineage>
</organism>
<name>A0A914EKU0_9BILA</name>
<evidence type="ECO:0000256" key="4">
    <source>
        <dbReference type="ARBA" id="ARBA00022729"/>
    </source>
</evidence>
<evidence type="ECO:0000256" key="3">
    <source>
        <dbReference type="ARBA" id="ARBA00022630"/>
    </source>
</evidence>
<feature type="domain" description="Prenylcysteine lyase" evidence="9">
    <location>
        <begin position="132"/>
        <end position="480"/>
    </location>
</feature>
<evidence type="ECO:0000256" key="2">
    <source>
        <dbReference type="ARBA" id="ARBA00009967"/>
    </source>
</evidence>
<keyword evidence="7" id="KW-0325">Glycoprotein</keyword>
<dbReference type="GO" id="GO:0030327">
    <property type="term" value="P:prenylated protein catabolic process"/>
    <property type="evidence" value="ECO:0007669"/>
    <property type="project" value="TreeGrafter"/>
</dbReference>